<protein>
    <submittedName>
        <fullName evidence="2">NAD(P)H dehydrogenase (Quinone)</fullName>
    </submittedName>
</protein>
<dbReference type="PANTHER" id="PTHR47129:SF1">
    <property type="entry name" value="NMRA-LIKE DOMAIN-CONTAINING PROTEIN"/>
    <property type="match status" value="1"/>
</dbReference>
<keyword evidence="3" id="KW-1185">Reference proteome</keyword>
<dbReference type="InterPro" id="IPR052718">
    <property type="entry name" value="NmrA-type_oxidoreductase"/>
</dbReference>
<name>A0A660L1R7_9ACTN</name>
<dbReference type="CDD" id="cd05269">
    <property type="entry name" value="TMR_SDR_a"/>
    <property type="match status" value="1"/>
</dbReference>
<dbReference type="InterPro" id="IPR016040">
    <property type="entry name" value="NAD(P)-bd_dom"/>
</dbReference>
<feature type="domain" description="NAD(P)-binding" evidence="1">
    <location>
        <begin position="7"/>
        <end position="187"/>
    </location>
</feature>
<comment type="caution">
    <text evidence="2">The sequence shown here is derived from an EMBL/GenBank/DDBJ whole genome shotgun (WGS) entry which is preliminary data.</text>
</comment>
<dbReference type="Pfam" id="PF13460">
    <property type="entry name" value="NAD_binding_10"/>
    <property type="match status" value="1"/>
</dbReference>
<dbReference type="RefSeq" id="WP_170179368.1">
    <property type="nucleotide sequence ID" value="NZ_RBIL01000002.1"/>
</dbReference>
<dbReference type="AlphaFoldDB" id="A0A660L1R7"/>
<gene>
    <name evidence="2" type="ORF">C8N24_4857</name>
</gene>
<dbReference type="InterPro" id="IPR036291">
    <property type="entry name" value="NAD(P)-bd_dom_sf"/>
</dbReference>
<proteinExistence type="predicted"/>
<sequence>MSTIVTGASGHLGRLVAEELLERSPASELVLVTRHPEALQDLTARGATVRHGDFDAPHTLPAAFAGGEQMLLISTLAVGRRVAQHQAAIEAAVAAGVEHVVYTSFLNPVPRHPVGPVATEHGQTEDILRATKVSWTILRNATFAELQVQPGALAVAGGKLYTNAGNGRLGYVSRHDVARVAATVLTTDGHEEQTYDVTSGEAISQSELVDLLSEVSGRAVKLIQLGDRVLTWGLTRNGAPKPVAKAIAAFGRAIREGYYEVVDPAATAITGQSPTTLRDVLIAHRGDLLTYT</sequence>
<evidence type="ECO:0000313" key="2">
    <source>
        <dbReference type="EMBL" id="RKQ86842.1"/>
    </source>
</evidence>
<dbReference type="SUPFAM" id="SSF51735">
    <property type="entry name" value="NAD(P)-binding Rossmann-fold domains"/>
    <property type="match status" value="1"/>
</dbReference>
<evidence type="ECO:0000313" key="3">
    <source>
        <dbReference type="Proteomes" id="UP000278962"/>
    </source>
</evidence>
<dbReference type="Proteomes" id="UP000278962">
    <property type="component" value="Unassembled WGS sequence"/>
</dbReference>
<evidence type="ECO:0000259" key="1">
    <source>
        <dbReference type="Pfam" id="PF13460"/>
    </source>
</evidence>
<reference evidence="2 3" key="1">
    <citation type="submission" date="2018-10" db="EMBL/GenBank/DDBJ databases">
        <title>Genomic Encyclopedia of Archaeal and Bacterial Type Strains, Phase II (KMG-II): from individual species to whole genera.</title>
        <authorList>
            <person name="Goeker M."/>
        </authorList>
    </citation>
    <scope>NUCLEOTIDE SEQUENCE [LARGE SCALE GENOMIC DNA]</scope>
    <source>
        <strain evidence="2 3">DSM 14954</strain>
    </source>
</reference>
<dbReference type="PANTHER" id="PTHR47129">
    <property type="entry name" value="QUINONE OXIDOREDUCTASE 2"/>
    <property type="match status" value="1"/>
</dbReference>
<organism evidence="2 3">
    <name type="scientific">Solirubrobacter pauli</name>
    <dbReference type="NCBI Taxonomy" id="166793"/>
    <lineage>
        <taxon>Bacteria</taxon>
        <taxon>Bacillati</taxon>
        <taxon>Actinomycetota</taxon>
        <taxon>Thermoleophilia</taxon>
        <taxon>Solirubrobacterales</taxon>
        <taxon>Solirubrobacteraceae</taxon>
        <taxon>Solirubrobacter</taxon>
    </lineage>
</organism>
<dbReference type="Gene3D" id="3.40.50.720">
    <property type="entry name" value="NAD(P)-binding Rossmann-like Domain"/>
    <property type="match status" value="1"/>
</dbReference>
<dbReference type="EMBL" id="RBIL01000002">
    <property type="protein sequence ID" value="RKQ86842.1"/>
    <property type="molecule type" value="Genomic_DNA"/>
</dbReference>
<dbReference type="Gene3D" id="3.90.25.10">
    <property type="entry name" value="UDP-galactose 4-epimerase, domain 1"/>
    <property type="match status" value="1"/>
</dbReference>
<accession>A0A660L1R7</accession>